<proteinExistence type="predicted"/>
<name>A0A0K2T614_LEPSM</name>
<accession>A0A0K2T614</accession>
<organism evidence="1">
    <name type="scientific">Lepeophtheirus salmonis</name>
    <name type="common">Salmon louse</name>
    <name type="synonym">Caligus salmonis</name>
    <dbReference type="NCBI Taxonomy" id="72036"/>
    <lineage>
        <taxon>Eukaryota</taxon>
        <taxon>Metazoa</taxon>
        <taxon>Ecdysozoa</taxon>
        <taxon>Arthropoda</taxon>
        <taxon>Crustacea</taxon>
        <taxon>Multicrustacea</taxon>
        <taxon>Hexanauplia</taxon>
        <taxon>Copepoda</taxon>
        <taxon>Siphonostomatoida</taxon>
        <taxon>Caligidae</taxon>
        <taxon>Lepeophtheirus</taxon>
    </lineage>
</organism>
<protein>
    <submittedName>
        <fullName evidence="1">Uncharacterized protein</fullName>
    </submittedName>
</protein>
<dbReference type="EMBL" id="HACA01003894">
    <property type="protein sequence ID" value="CDW21255.1"/>
    <property type="molecule type" value="Transcribed_RNA"/>
</dbReference>
<sequence>MWQEIPLCRE</sequence>
<reference evidence="1" key="1">
    <citation type="submission" date="2014-05" db="EMBL/GenBank/DDBJ databases">
        <authorList>
            <person name="Chronopoulou M."/>
        </authorList>
    </citation>
    <scope>NUCLEOTIDE SEQUENCE</scope>
    <source>
        <tissue evidence="1">Whole organism</tissue>
    </source>
</reference>
<evidence type="ECO:0000313" key="1">
    <source>
        <dbReference type="EMBL" id="CDW21255.1"/>
    </source>
</evidence>